<comment type="subcellular location">
    <subcellularLocation>
        <location evidence="1">Cell inner membrane</location>
        <topology evidence="1">Multi-pass membrane protein</topology>
    </subcellularLocation>
</comment>
<reference evidence="3 4" key="1">
    <citation type="submission" date="2018-11" db="EMBL/GenBank/DDBJ databases">
        <title>Genomic Encyclopedia of Type Strains, Phase IV (KMG-IV): sequencing the most valuable type-strain genomes for metagenomic binning, comparative biology and taxonomic classification.</title>
        <authorList>
            <person name="Goeker M."/>
        </authorList>
    </citation>
    <scope>NUCLEOTIDE SEQUENCE [LARGE SCALE GENOMIC DNA]</scope>
    <source>
        <strain evidence="3 4">DSM 16974</strain>
    </source>
</reference>
<organism evidence="3 4">
    <name type="scientific">Marinimicrobium koreense</name>
    <dbReference type="NCBI Taxonomy" id="306545"/>
    <lineage>
        <taxon>Bacteria</taxon>
        <taxon>Pseudomonadati</taxon>
        <taxon>Pseudomonadota</taxon>
        <taxon>Gammaproteobacteria</taxon>
        <taxon>Cellvibrionales</taxon>
        <taxon>Cellvibrionaceae</taxon>
        <taxon>Marinimicrobium</taxon>
    </lineage>
</organism>
<keyword evidence="1" id="KW-1003">Cell membrane</keyword>
<evidence type="ECO:0000313" key="4">
    <source>
        <dbReference type="Proteomes" id="UP000273643"/>
    </source>
</evidence>
<accession>A0A3N1NYL4</accession>
<evidence type="ECO:0000256" key="2">
    <source>
        <dbReference type="SAM" id="Phobius"/>
    </source>
</evidence>
<dbReference type="AlphaFoldDB" id="A0A3N1NYL4"/>
<evidence type="ECO:0000256" key="1">
    <source>
        <dbReference type="PIRNR" id="PIRNR016789"/>
    </source>
</evidence>
<keyword evidence="4" id="KW-1185">Reference proteome</keyword>
<feature type="transmembrane region" description="Helical" evidence="2">
    <location>
        <begin position="20"/>
        <end position="48"/>
    </location>
</feature>
<dbReference type="PANTHER" id="PTHR35813:SF1">
    <property type="entry name" value="INNER MEMBRANE PROTEIN YBAN"/>
    <property type="match status" value="1"/>
</dbReference>
<gene>
    <name evidence="3" type="ORF">EDC38_1888</name>
</gene>
<keyword evidence="1 2" id="KW-0472">Membrane</keyword>
<evidence type="ECO:0000313" key="3">
    <source>
        <dbReference type="EMBL" id="ROQ21265.1"/>
    </source>
</evidence>
<protein>
    <recommendedName>
        <fullName evidence="1">Inner membrane protein</fullName>
    </recommendedName>
</protein>
<name>A0A3N1NYL4_9GAMM</name>
<sequence length="127" mass="14044">MSPTSIWRHPQRLPWLSVTWSGVALGALGALLPLLPTTPFLILAAWAAPKGSPRLHRWLCHHPHFGPALEAWRTRRAIPRRGKWLACTMLTASLVWLIISGAAPTVLLALTVLFCAIATFLWSRPDA</sequence>
<dbReference type="RefSeq" id="WP_123638282.1">
    <property type="nucleotide sequence ID" value="NZ_RJUK01000001.1"/>
</dbReference>
<keyword evidence="1" id="KW-0997">Cell inner membrane</keyword>
<dbReference type="InterPro" id="IPR007401">
    <property type="entry name" value="DUF454"/>
</dbReference>
<comment type="caution">
    <text evidence="3">The sequence shown here is derived from an EMBL/GenBank/DDBJ whole genome shotgun (WGS) entry which is preliminary data.</text>
</comment>
<keyword evidence="2" id="KW-0812">Transmembrane</keyword>
<dbReference type="GO" id="GO:0005886">
    <property type="term" value="C:plasma membrane"/>
    <property type="evidence" value="ECO:0007669"/>
    <property type="project" value="UniProtKB-SubCell"/>
</dbReference>
<keyword evidence="2" id="KW-1133">Transmembrane helix</keyword>
<dbReference type="OrthoDB" id="9816293at2"/>
<feature type="transmembrane region" description="Helical" evidence="2">
    <location>
        <begin position="105"/>
        <end position="123"/>
    </location>
</feature>
<dbReference type="PANTHER" id="PTHR35813">
    <property type="entry name" value="INNER MEMBRANE PROTEIN YBAN"/>
    <property type="match status" value="1"/>
</dbReference>
<dbReference type="Pfam" id="PF04304">
    <property type="entry name" value="DUF454"/>
    <property type="match status" value="1"/>
</dbReference>
<dbReference type="Proteomes" id="UP000273643">
    <property type="component" value="Unassembled WGS sequence"/>
</dbReference>
<proteinExistence type="predicted"/>
<dbReference type="EMBL" id="RJUK01000001">
    <property type="protein sequence ID" value="ROQ21265.1"/>
    <property type="molecule type" value="Genomic_DNA"/>
</dbReference>
<dbReference type="PIRSF" id="PIRSF016789">
    <property type="entry name" value="DUF454"/>
    <property type="match status" value="1"/>
</dbReference>